<reference evidence="3" key="1">
    <citation type="submission" date="2023-04" db="EMBL/GenBank/DDBJ databases">
        <title>Black Yeasts Isolated from many extreme environments.</title>
        <authorList>
            <person name="Coleine C."/>
            <person name="Stajich J.E."/>
            <person name="Selbmann L."/>
        </authorList>
    </citation>
    <scope>NUCLEOTIDE SEQUENCE</scope>
    <source>
        <strain evidence="3">CCFEE 5312</strain>
    </source>
</reference>
<feature type="compositionally biased region" description="Low complexity" evidence="1">
    <location>
        <begin position="130"/>
        <end position="148"/>
    </location>
</feature>
<sequence length="638" mass="70252">MDWLNSMATYGQDDTNEGHVGEDEEDFYANNSANTSLVAAGDTLPGATNVNGQVNASSNSVDMFNPCGRHPTFDFANFSTINNNKPQSATTPHADAKKVENQLKAEQLRAKLMAQRQNTPLKQQSRANTPSKSSSVAPVPQSAPQQKSKQIEAKEQQQPPEDVYGIADLLAEGKAAADKAAAARKMQQQPAKMQESSQPPKIDVPTKIVEPVQTQQQDMPPPNKTQPRTAVSAAESRTAPAGPRPTRPNKVTDAYYADLPIWLEITGYHDVEFRTSKLRTFKERQSLEAEAARIQERLDKLHDDEQATITSIRTARAHSTAPVQRPALPDVIPAPNATKQAQNTNHALVNGNKRAHSPDPTQTSKLRREDSTNGFRIRGANGSPDDRASTARGRLRSRSPASVGGPLERRTSYPDARRCSVDDRNSRTAPPRADARDLSLERRQTYYKRESDATAFDGFERDRHAPRTGRFSPRGGYQGRARLSYGGNIPRDDAPGNYQHYRGSANLDLRRGEKNQRLLTEAYETSRHVILLFSVNKSMAFQGYALMTSPPDPSLPKPPFCAKLNWPTSPAFKLRWLATTSVHFKYIGHLKNTLNADEDNQPMAVFIGKDGQEISTDAGMGVVEILDDAEQAAGHGGF</sequence>
<evidence type="ECO:0000256" key="1">
    <source>
        <dbReference type="SAM" id="MobiDB-lite"/>
    </source>
</evidence>
<protein>
    <recommendedName>
        <fullName evidence="2">YTH domain-containing protein</fullName>
    </recommendedName>
</protein>
<accession>A0AAJ0DH49</accession>
<dbReference type="AlphaFoldDB" id="A0AAJ0DH49"/>
<dbReference type="PROSITE" id="PS50882">
    <property type="entry name" value="YTH"/>
    <property type="match status" value="1"/>
</dbReference>
<dbReference type="InterPro" id="IPR007275">
    <property type="entry name" value="YTH_domain"/>
</dbReference>
<name>A0AAJ0DH49_9PEZI</name>
<dbReference type="PANTHER" id="PTHR12357:SF3">
    <property type="entry name" value="YTH DOMAIN-CONTAINING PROTEIN 1"/>
    <property type="match status" value="1"/>
</dbReference>
<dbReference type="GO" id="GO:1990247">
    <property type="term" value="F:N6-methyladenosine-containing RNA reader activity"/>
    <property type="evidence" value="ECO:0007669"/>
    <property type="project" value="TreeGrafter"/>
</dbReference>
<dbReference type="GO" id="GO:0005654">
    <property type="term" value="C:nucleoplasm"/>
    <property type="evidence" value="ECO:0007669"/>
    <property type="project" value="TreeGrafter"/>
</dbReference>
<organism evidence="3 4">
    <name type="scientific">Extremus antarcticus</name>
    <dbReference type="NCBI Taxonomy" id="702011"/>
    <lineage>
        <taxon>Eukaryota</taxon>
        <taxon>Fungi</taxon>
        <taxon>Dikarya</taxon>
        <taxon>Ascomycota</taxon>
        <taxon>Pezizomycotina</taxon>
        <taxon>Dothideomycetes</taxon>
        <taxon>Dothideomycetidae</taxon>
        <taxon>Mycosphaerellales</taxon>
        <taxon>Extremaceae</taxon>
        <taxon>Extremus</taxon>
    </lineage>
</organism>
<gene>
    <name evidence="3" type="ORF">LTR09_004796</name>
</gene>
<dbReference type="Gene3D" id="3.10.590.10">
    <property type="entry name" value="ph1033 like domains"/>
    <property type="match status" value="1"/>
</dbReference>
<feature type="compositionally biased region" description="Polar residues" evidence="1">
    <location>
        <begin position="337"/>
        <end position="347"/>
    </location>
</feature>
<keyword evidence="4" id="KW-1185">Reference proteome</keyword>
<dbReference type="PANTHER" id="PTHR12357">
    <property type="entry name" value="YTH YT521-B HOMOLOGY DOMAIN-CONTAINING"/>
    <property type="match status" value="1"/>
</dbReference>
<dbReference type="EMBL" id="JAWDJX010000013">
    <property type="protein sequence ID" value="KAK3054020.1"/>
    <property type="molecule type" value="Genomic_DNA"/>
</dbReference>
<feature type="domain" description="YTH" evidence="2">
    <location>
        <begin position="487"/>
        <end position="626"/>
    </location>
</feature>
<dbReference type="GO" id="GO:0000398">
    <property type="term" value="P:mRNA splicing, via spliceosome"/>
    <property type="evidence" value="ECO:0007669"/>
    <property type="project" value="TreeGrafter"/>
</dbReference>
<evidence type="ECO:0000313" key="3">
    <source>
        <dbReference type="EMBL" id="KAK3054020.1"/>
    </source>
</evidence>
<dbReference type="GO" id="GO:0000381">
    <property type="term" value="P:regulation of alternative mRNA splicing, via spliceosome"/>
    <property type="evidence" value="ECO:0007669"/>
    <property type="project" value="TreeGrafter"/>
</dbReference>
<evidence type="ECO:0000313" key="4">
    <source>
        <dbReference type="Proteomes" id="UP001271007"/>
    </source>
</evidence>
<dbReference type="Pfam" id="PF04146">
    <property type="entry name" value="YTH"/>
    <property type="match status" value="1"/>
</dbReference>
<feature type="compositionally biased region" description="Basic and acidic residues" evidence="1">
    <location>
        <begin position="407"/>
        <end position="426"/>
    </location>
</feature>
<evidence type="ECO:0000259" key="2">
    <source>
        <dbReference type="PROSITE" id="PS50882"/>
    </source>
</evidence>
<feature type="region of interest" description="Disordered" evidence="1">
    <location>
        <begin position="180"/>
        <end position="250"/>
    </location>
</feature>
<feature type="compositionally biased region" description="Polar residues" evidence="1">
    <location>
        <begin position="116"/>
        <end position="129"/>
    </location>
</feature>
<dbReference type="InterPro" id="IPR045168">
    <property type="entry name" value="YTH_prot"/>
</dbReference>
<dbReference type="GO" id="GO:0003729">
    <property type="term" value="F:mRNA binding"/>
    <property type="evidence" value="ECO:0007669"/>
    <property type="project" value="TreeGrafter"/>
</dbReference>
<feature type="compositionally biased region" description="Low complexity" evidence="1">
    <location>
        <begin position="180"/>
        <end position="194"/>
    </location>
</feature>
<dbReference type="Proteomes" id="UP001271007">
    <property type="component" value="Unassembled WGS sequence"/>
</dbReference>
<proteinExistence type="predicted"/>
<dbReference type="CDD" id="cd21134">
    <property type="entry name" value="YTH"/>
    <property type="match status" value="1"/>
</dbReference>
<comment type="caution">
    <text evidence="3">The sequence shown here is derived from an EMBL/GenBank/DDBJ whole genome shotgun (WGS) entry which is preliminary data.</text>
</comment>
<feature type="region of interest" description="Disordered" evidence="1">
    <location>
        <begin position="116"/>
        <end position="159"/>
    </location>
</feature>
<feature type="region of interest" description="Disordered" evidence="1">
    <location>
        <begin position="312"/>
        <end position="439"/>
    </location>
</feature>